<dbReference type="AlphaFoldDB" id="A0A137NTW7"/>
<organism evidence="3 4">
    <name type="scientific">Conidiobolus coronatus (strain ATCC 28846 / CBS 209.66 / NRRL 28638)</name>
    <name type="common">Delacroixia coronata</name>
    <dbReference type="NCBI Taxonomy" id="796925"/>
    <lineage>
        <taxon>Eukaryota</taxon>
        <taxon>Fungi</taxon>
        <taxon>Fungi incertae sedis</taxon>
        <taxon>Zoopagomycota</taxon>
        <taxon>Entomophthoromycotina</taxon>
        <taxon>Entomophthoromycetes</taxon>
        <taxon>Entomophthorales</taxon>
        <taxon>Ancylistaceae</taxon>
        <taxon>Conidiobolus</taxon>
    </lineage>
</organism>
<dbReference type="InterPro" id="IPR005804">
    <property type="entry name" value="FA_desaturase_dom"/>
</dbReference>
<evidence type="ECO:0000313" key="4">
    <source>
        <dbReference type="Proteomes" id="UP000070444"/>
    </source>
</evidence>
<gene>
    <name evidence="3" type="ORF">CONCODRAFT_43972</name>
</gene>
<dbReference type="InterPro" id="IPR013866">
    <property type="entry name" value="Sphingolipid_d4-desaturase_N"/>
</dbReference>
<dbReference type="SMART" id="SM01269">
    <property type="entry name" value="Lipid_DES"/>
    <property type="match status" value="1"/>
</dbReference>
<sequence length="322" mass="37777">MDEPHFKRKFAILKEHPEIRHLEGPDPWTKYIIFASTFVQLSLSYFVGQVWKPSFIPMILVTYCIGGTITALYGVIIHELSHNLCSPSPFVNRLLALVVNTCIPFPIAASFRRYHLNHHAYMGVENLDPDLPMAWELKLIKGNTFMKMLWIFIYPVMYVVRGTVNFKPLSFWEIINVIYTVIVDALVLKFCGIQGFLYLFLSLWLGYGLHPGAAHFIQEHFTFDDGQETYSYYGSLNKFYLNIGYHNEHHDFMHVAWSRLPEIKKIAPEFYNTLKYHTSYFFVHFDFITEKIMGPQSRVQRSLDSHKAARKLVMKDRPKKYE</sequence>
<dbReference type="EMBL" id="KQ964753">
    <property type="protein sequence ID" value="KXN66217.1"/>
    <property type="molecule type" value="Genomic_DNA"/>
</dbReference>
<feature type="transmembrane region" description="Helical" evidence="1">
    <location>
        <begin position="31"/>
        <end position="48"/>
    </location>
</feature>
<keyword evidence="4" id="KW-1185">Reference proteome</keyword>
<keyword evidence="1" id="KW-1133">Transmembrane helix</keyword>
<feature type="transmembrane region" description="Helical" evidence="1">
    <location>
        <begin position="148"/>
        <end position="166"/>
    </location>
</feature>
<feature type="transmembrane region" description="Helical" evidence="1">
    <location>
        <begin position="55"/>
        <end position="78"/>
    </location>
</feature>
<keyword evidence="1" id="KW-0472">Membrane</keyword>
<dbReference type="PANTHER" id="PTHR12879">
    <property type="entry name" value="SPHINGOLIPID DELTA 4 DESATURASE/C-4 HYDROXYLASE PROTEIN DES2"/>
    <property type="match status" value="1"/>
</dbReference>
<proteinExistence type="predicted"/>
<accession>A0A137NTW7</accession>
<keyword evidence="1" id="KW-0812">Transmembrane</keyword>
<feature type="domain" description="Sphingolipid delta4-desaturase N-terminal" evidence="2">
    <location>
        <begin position="1"/>
        <end position="29"/>
    </location>
</feature>
<name>A0A137NTW7_CONC2</name>
<evidence type="ECO:0000259" key="2">
    <source>
        <dbReference type="SMART" id="SM01269"/>
    </source>
</evidence>
<dbReference type="OrthoDB" id="200948at2759"/>
<dbReference type="Pfam" id="PF00487">
    <property type="entry name" value="FA_desaturase"/>
    <property type="match status" value="1"/>
</dbReference>
<dbReference type="Pfam" id="PF08557">
    <property type="entry name" value="Lipid_DES"/>
    <property type="match status" value="1"/>
</dbReference>
<dbReference type="Proteomes" id="UP000070444">
    <property type="component" value="Unassembled WGS sequence"/>
</dbReference>
<dbReference type="GO" id="GO:0042284">
    <property type="term" value="F:sphingolipid delta-4 desaturase activity"/>
    <property type="evidence" value="ECO:0007669"/>
    <property type="project" value="TreeGrafter"/>
</dbReference>
<feature type="transmembrane region" description="Helical" evidence="1">
    <location>
        <begin position="90"/>
        <end position="111"/>
    </location>
</feature>
<dbReference type="PANTHER" id="PTHR12879:SF8">
    <property type="entry name" value="SPHINGOLIPID DELTA(4)-DESATURASE DES1"/>
    <property type="match status" value="1"/>
</dbReference>
<dbReference type="GO" id="GO:0046513">
    <property type="term" value="P:ceramide biosynthetic process"/>
    <property type="evidence" value="ECO:0007669"/>
    <property type="project" value="TreeGrafter"/>
</dbReference>
<reference evidence="3 4" key="1">
    <citation type="journal article" date="2015" name="Genome Biol. Evol.">
        <title>Phylogenomic analyses indicate that early fungi evolved digesting cell walls of algal ancestors of land plants.</title>
        <authorList>
            <person name="Chang Y."/>
            <person name="Wang S."/>
            <person name="Sekimoto S."/>
            <person name="Aerts A.L."/>
            <person name="Choi C."/>
            <person name="Clum A."/>
            <person name="LaButti K.M."/>
            <person name="Lindquist E.A."/>
            <person name="Yee Ngan C."/>
            <person name="Ohm R.A."/>
            <person name="Salamov A.A."/>
            <person name="Grigoriev I.V."/>
            <person name="Spatafora J.W."/>
            <person name="Berbee M.L."/>
        </authorList>
    </citation>
    <scope>NUCLEOTIDE SEQUENCE [LARGE SCALE GENOMIC DNA]</scope>
    <source>
        <strain evidence="3 4">NRRL 28638</strain>
    </source>
</reference>
<evidence type="ECO:0000256" key="1">
    <source>
        <dbReference type="SAM" id="Phobius"/>
    </source>
</evidence>
<dbReference type="GO" id="GO:0016020">
    <property type="term" value="C:membrane"/>
    <property type="evidence" value="ECO:0007669"/>
    <property type="project" value="GOC"/>
</dbReference>
<evidence type="ECO:0000313" key="3">
    <source>
        <dbReference type="EMBL" id="KXN66217.1"/>
    </source>
</evidence>
<protein>
    <recommendedName>
        <fullName evidence="2">Sphingolipid delta4-desaturase N-terminal domain-containing protein</fullName>
    </recommendedName>
</protein>
<dbReference type="OMA" id="KEFYETM"/>
<dbReference type="STRING" id="796925.A0A137NTW7"/>